<evidence type="ECO:0000313" key="2">
    <source>
        <dbReference type="Proteomes" id="UP000266861"/>
    </source>
</evidence>
<dbReference type="EMBL" id="PQFF01000536">
    <property type="protein sequence ID" value="RHZ45814.1"/>
    <property type="molecule type" value="Genomic_DNA"/>
</dbReference>
<gene>
    <name evidence="1" type="ORF">Glove_648g9</name>
</gene>
<accession>A0A397G7I2</accession>
<name>A0A397G7I2_9GLOM</name>
<dbReference type="Proteomes" id="UP000266861">
    <property type="component" value="Unassembled WGS sequence"/>
</dbReference>
<organism evidence="1 2">
    <name type="scientific">Diversispora epigaea</name>
    <dbReference type="NCBI Taxonomy" id="1348612"/>
    <lineage>
        <taxon>Eukaryota</taxon>
        <taxon>Fungi</taxon>
        <taxon>Fungi incertae sedis</taxon>
        <taxon>Mucoromycota</taxon>
        <taxon>Glomeromycotina</taxon>
        <taxon>Glomeromycetes</taxon>
        <taxon>Diversisporales</taxon>
        <taxon>Diversisporaceae</taxon>
        <taxon>Diversispora</taxon>
    </lineage>
</organism>
<comment type="caution">
    <text evidence="1">The sequence shown here is derived from an EMBL/GenBank/DDBJ whole genome shotgun (WGS) entry which is preliminary data.</text>
</comment>
<evidence type="ECO:0000313" key="1">
    <source>
        <dbReference type="EMBL" id="RHZ45814.1"/>
    </source>
</evidence>
<dbReference type="OrthoDB" id="6718656at2759"/>
<reference evidence="1 2" key="1">
    <citation type="submission" date="2018-08" db="EMBL/GenBank/DDBJ databases">
        <title>Genome and evolution of the arbuscular mycorrhizal fungus Diversispora epigaea (formerly Glomus versiforme) and its bacterial endosymbionts.</title>
        <authorList>
            <person name="Sun X."/>
            <person name="Fei Z."/>
            <person name="Harrison M."/>
        </authorList>
    </citation>
    <scope>NUCLEOTIDE SEQUENCE [LARGE SCALE GENOMIC DNA]</scope>
    <source>
        <strain evidence="1 2">IT104</strain>
    </source>
</reference>
<sequence length="150" mass="17537">MGFKSAEGKNEISGLSQSSIKNLNSIEDSNVKNYNCCVCWQKNDCIKICKKNFQEFVVNDFVNTIIQMTELDENAKEKEIWIIIRSRAFSTVWKAEWEDMLEEIVEIYNFNQLLADFHCRSKYVLPILGITQDPMTMEYAVDKHNRPLLI</sequence>
<dbReference type="AlphaFoldDB" id="A0A397G7I2"/>
<keyword evidence="2" id="KW-1185">Reference proteome</keyword>
<proteinExistence type="predicted"/>
<protein>
    <submittedName>
        <fullName evidence="1">Uncharacterized protein</fullName>
    </submittedName>
</protein>